<dbReference type="EMBL" id="VSSQ01053747">
    <property type="protein sequence ID" value="MPN07745.1"/>
    <property type="molecule type" value="Genomic_DNA"/>
</dbReference>
<proteinExistence type="predicted"/>
<protein>
    <submittedName>
        <fullName evidence="1">Uncharacterized protein</fullName>
    </submittedName>
</protein>
<gene>
    <name evidence="1" type="ORF">SDC9_155017</name>
</gene>
<comment type="caution">
    <text evidence="1">The sequence shown here is derived from an EMBL/GenBank/DDBJ whole genome shotgun (WGS) entry which is preliminary data.</text>
</comment>
<evidence type="ECO:0000313" key="1">
    <source>
        <dbReference type="EMBL" id="MPN07745.1"/>
    </source>
</evidence>
<name>A0A645F0B4_9ZZZZ</name>
<reference evidence="1" key="1">
    <citation type="submission" date="2019-08" db="EMBL/GenBank/DDBJ databases">
        <authorList>
            <person name="Kucharzyk K."/>
            <person name="Murdoch R.W."/>
            <person name="Higgins S."/>
            <person name="Loffler F."/>
        </authorList>
    </citation>
    <scope>NUCLEOTIDE SEQUENCE</scope>
</reference>
<sequence length="93" mass="10926">MPNDGIGPIDEFVFVFVAVEDRIDPFYQVLWDHADEFFVTLFVVHHFADKNFAGLEMFFRHHNILAHNEFHEPLKWGILCRIAELLHLGECLS</sequence>
<organism evidence="1">
    <name type="scientific">bioreactor metagenome</name>
    <dbReference type="NCBI Taxonomy" id="1076179"/>
    <lineage>
        <taxon>unclassified sequences</taxon>
        <taxon>metagenomes</taxon>
        <taxon>ecological metagenomes</taxon>
    </lineage>
</organism>
<accession>A0A645F0B4</accession>
<dbReference type="AlphaFoldDB" id="A0A645F0B4"/>